<reference evidence="1 2" key="1">
    <citation type="submission" date="2015-10" db="EMBL/GenBank/DDBJ databases">
        <title>Draft genome sequence of Streptomyces yokosukanensis DSM 40224, type strain for the species Streptomyces yokosukanensis.</title>
        <authorList>
            <person name="Ruckert C."/>
            <person name="Winkler A."/>
            <person name="Kalinowski J."/>
            <person name="Kampfer P."/>
            <person name="Glaeser S."/>
        </authorList>
    </citation>
    <scope>NUCLEOTIDE SEQUENCE [LARGE SCALE GENOMIC DNA]</scope>
    <source>
        <strain evidence="1 2">DSM 40224</strain>
    </source>
</reference>
<dbReference type="RefSeq" id="WP_067135711.1">
    <property type="nucleotide sequence ID" value="NZ_JBFACD010000005.1"/>
</dbReference>
<evidence type="ECO:0000313" key="2">
    <source>
        <dbReference type="Proteomes" id="UP000053127"/>
    </source>
</evidence>
<keyword evidence="2" id="KW-1185">Reference proteome</keyword>
<dbReference type="AlphaFoldDB" id="A0A101NTW9"/>
<accession>A0A101NTW9</accession>
<evidence type="ECO:0000313" key="1">
    <source>
        <dbReference type="EMBL" id="KUM99196.1"/>
    </source>
</evidence>
<protein>
    <submittedName>
        <fullName evidence="1">Uncharacterized protein</fullName>
    </submittedName>
</protein>
<proteinExistence type="predicted"/>
<gene>
    <name evidence="1" type="ORF">AQI95_39845</name>
</gene>
<organism evidence="1 2">
    <name type="scientific">Streptomyces yokosukanensis</name>
    <dbReference type="NCBI Taxonomy" id="67386"/>
    <lineage>
        <taxon>Bacteria</taxon>
        <taxon>Bacillati</taxon>
        <taxon>Actinomycetota</taxon>
        <taxon>Actinomycetes</taxon>
        <taxon>Kitasatosporales</taxon>
        <taxon>Streptomycetaceae</taxon>
        <taxon>Streptomyces</taxon>
    </lineage>
</organism>
<sequence length="101" mass="10311">MARVFLWSPSRTKRLCAGLPDPHDPGFEVGDAAVLETKVGVGSMEAFTEGAVVGGDLPDSLFEGGVLGGDPLDGPLGPLGFEVPDLTQEFTNASALGAVLV</sequence>
<name>A0A101NTW9_9ACTN</name>
<dbReference type="OrthoDB" id="9914458at2"/>
<dbReference type="EMBL" id="LMWN01000066">
    <property type="protein sequence ID" value="KUM99196.1"/>
    <property type="molecule type" value="Genomic_DNA"/>
</dbReference>
<dbReference type="Proteomes" id="UP000053127">
    <property type="component" value="Unassembled WGS sequence"/>
</dbReference>
<comment type="caution">
    <text evidence="1">The sequence shown here is derived from an EMBL/GenBank/DDBJ whole genome shotgun (WGS) entry which is preliminary data.</text>
</comment>